<dbReference type="Gene3D" id="3.90.1720.10">
    <property type="entry name" value="endopeptidase domain like (from Nostoc punctiforme)"/>
    <property type="match status" value="1"/>
</dbReference>
<feature type="domain" description="Peptidase C51" evidence="3">
    <location>
        <begin position="745"/>
        <end position="841"/>
    </location>
</feature>
<evidence type="ECO:0000256" key="1">
    <source>
        <dbReference type="SAM" id="MobiDB-lite"/>
    </source>
</evidence>
<keyword evidence="4" id="KW-0614">Plasmid</keyword>
<dbReference type="InterPro" id="IPR038765">
    <property type="entry name" value="Papain-like_cys_pep_sf"/>
</dbReference>
<dbReference type="Pfam" id="PF05257">
    <property type="entry name" value="CHAP"/>
    <property type="match status" value="1"/>
</dbReference>
<evidence type="ECO:0000313" key="4">
    <source>
        <dbReference type="EMBL" id="ARO45625.1"/>
    </source>
</evidence>
<dbReference type="Gene3D" id="1.10.530.10">
    <property type="match status" value="1"/>
</dbReference>
<reference evidence="4" key="1">
    <citation type="submission" date="2016-11" db="EMBL/GenBank/DDBJ databases">
        <title>Characterization of a Plasmid Isolated from Enterococcus faecalis found in the Fecal Material of a Blue Whale.</title>
        <authorList>
            <person name="McLaughlin R."/>
        </authorList>
    </citation>
    <scope>NUCLEOTIDE SEQUENCE</scope>
    <source>
        <strain evidence="4">2</strain>
        <plasmid evidence="4">pGTC2</plasmid>
    </source>
</reference>
<dbReference type="InterPro" id="IPR011055">
    <property type="entry name" value="Dup_hybrid_motif"/>
</dbReference>
<dbReference type="InterPro" id="IPR041219">
    <property type="entry name" value="Phage_lysozyme2"/>
</dbReference>
<dbReference type="SUPFAM" id="SSF54001">
    <property type="entry name" value="Cysteine proteinases"/>
    <property type="match status" value="1"/>
</dbReference>
<organism evidence="4">
    <name type="scientific">Enterococcus faecalis</name>
    <name type="common">Streptococcus faecalis</name>
    <dbReference type="NCBI Taxonomy" id="1351"/>
    <lineage>
        <taxon>Bacteria</taxon>
        <taxon>Bacillati</taxon>
        <taxon>Bacillota</taxon>
        <taxon>Bacilli</taxon>
        <taxon>Lactobacillales</taxon>
        <taxon>Enterococcaceae</taxon>
        <taxon>Enterococcus</taxon>
    </lineage>
</organism>
<keyword evidence="2" id="KW-1133">Transmembrane helix</keyword>
<sequence length="841" mass="94871">MAEKVPEKETVKKTWKQQQKVTPRVKEQLSKNAVLPSRKATRLSKQAFKKAKRDYKLKKSTYKVAQQKYRRQKQAQTTKKTINQVIAKKHYLEAKTEKKVTKKVYKKTKAADGTRVTVQLKREAKQGAKNKVLYKAEDVLREDDTLKEIADASAKYRRGKQNLRIGGKAAKGIGKVSLKAGKGTYGIANRSYNYLRGNGFQRTPEEFTARKKAMVKIRNARQRRKAAKEAKKAEKGVRLLRSVFNGQKTIKQAVTLLLKSPITWLVIGLLCFFLFLAGAVSANPKPAIVQDEFDLTDSWTYFTKEDAEHTDVSNVFYTPIDDVMFYMNGVYEDYRLNDVMWSGMTRYQTYLSELWEALNGKGPDYEVTTMEHLLTDKKSKYYLAPKIYEELNEARQTFGYSTLDGQLGDLFETDSYLVTRRYGYERDGENVVLKHGLDLSVTSGQEITAPMTGKVSVDAEKKSITITAEKESLVTLTGLSTGRFRGGETVTEGEYLGNTTKESLHVYYEKFNEETNKWQEVNPAFYLKKVTYTQFTSVASDSFDPKGDVAKRAKVMYDALMKAGGTREGIAAVLGSFAIESGINPKRAEGDYLAPPVGASANSWDDPTWLSMGGMDIYGKFPNILHRGLGLGQWTDTSDGGNRHTLLLDFAKEKKKKWYDLNLQIDFMLHGDTPGNRTAFMNTITSKAGGTIPELTNYFLTYWEGNPGDKLSERIQEAQNWYNYFSSNAGDMNSSSKEVFEKYKDKMKPLPTNKEMKDGWPGNSYALGNCTWYVYNRMHQLGKSINPVMGNANQWVYNYIMTPGASLVSTPKRGDIIIFTNGAGNSSPIYGHVAVVGAKRS</sequence>
<dbReference type="PROSITE" id="PS50911">
    <property type="entry name" value="CHAP"/>
    <property type="match status" value="1"/>
</dbReference>
<dbReference type="AlphaFoldDB" id="A0A1W6QWX8"/>
<dbReference type="Pfam" id="PF18013">
    <property type="entry name" value="Phage_lysozyme2"/>
    <property type="match status" value="1"/>
</dbReference>
<accession>A0A1W6QWX8</accession>
<evidence type="ECO:0000259" key="3">
    <source>
        <dbReference type="PROSITE" id="PS50911"/>
    </source>
</evidence>
<dbReference type="RefSeq" id="WP_172689393.1">
    <property type="nucleotide sequence ID" value="NZ_KY270848.1"/>
</dbReference>
<feature type="region of interest" description="Disordered" evidence="1">
    <location>
        <begin position="1"/>
        <end position="31"/>
    </location>
</feature>
<keyword evidence="2" id="KW-0812">Transmembrane</keyword>
<feature type="compositionally biased region" description="Basic and acidic residues" evidence="1">
    <location>
        <begin position="1"/>
        <end position="12"/>
    </location>
</feature>
<dbReference type="Gene3D" id="2.70.70.10">
    <property type="entry name" value="Glucose Permease (Domain IIA)"/>
    <property type="match status" value="1"/>
</dbReference>
<dbReference type="InterPro" id="IPR007921">
    <property type="entry name" value="CHAP_dom"/>
</dbReference>
<protein>
    <submittedName>
        <fullName evidence="4">CHAP domain-containing protein</fullName>
    </submittedName>
</protein>
<evidence type="ECO:0000256" key="2">
    <source>
        <dbReference type="SAM" id="Phobius"/>
    </source>
</evidence>
<keyword evidence="2" id="KW-0472">Membrane</keyword>
<dbReference type="SUPFAM" id="SSF51261">
    <property type="entry name" value="Duplicated hybrid motif"/>
    <property type="match status" value="1"/>
</dbReference>
<geneLocation type="plasmid" evidence="4">
    <name>pGTC2</name>
</geneLocation>
<proteinExistence type="predicted"/>
<name>A0A1W6QWX8_ENTFL</name>
<feature type="transmembrane region" description="Helical" evidence="2">
    <location>
        <begin position="262"/>
        <end position="282"/>
    </location>
</feature>
<dbReference type="EMBL" id="KY270848">
    <property type="protein sequence ID" value="ARO45625.1"/>
    <property type="molecule type" value="Genomic_DNA"/>
</dbReference>